<comment type="caution">
    <text evidence="2">The sequence shown here is derived from an EMBL/GenBank/DDBJ whole genome shotgun (WGS) entry which is preliminary data.</text>
</comment>
<name>A0A4Y2VRF6_ARAVE</name>
<organism evidence="2 3">
    <name type="scientific">Araneus ventricosus</name>
    <name type="common">Orbweaver spider</name>
    <name type="synonym">Epeira ventricosa</name>
    <dbReference type="NCBI Taxonomy" id="182803"/>
    <lineage>
        <taxon>Eukaryota</taxon>
        <taxon>Metazoa</taxon>
        <taxon>Ecdysozoa</taxon>
        <taxon>Arthropoda</taxon>
        <taxon>Chelicerata</taxon>
        <taxon>Arachnida</taxon>
        <taxon>Araneae</taxon>
        <taxon>Araneomorphae</taxon>
        <taxon>Entelegynae</taxon>
        <taxon>Araneoidea</taxon>
        <taxon>Araneidae</taxon>
        <taxon>Araneus</taxon>
    </lineage>
</organism>
<reference evidence="2 3" key="1">
    <citation type="journal article" date="2019" name="Sci. Rep.">
        <title>Orb-weaving spider Araneus ventricosus genome elucidates the spidroin gene catalogue.</title>
        <authorList>
            <person name="Kono N."/>
            <person name="Nakamura H."/>
            <person name="Ohtoshi R."/>
            <person name="Moran D.A.P."/>
            <person name="Shinohara A."/>
            <person name="Yoshida Y."/>
            <person name="Fujiwara M."/>
            <person name="Mori M."/>
            <person name="Tomita M."/>
            <person name="Arakawa K."/>
        </authorList>
    </citation>
    <scope>NUCLEOTIDE SEQUENCE [LARGE SCALE GENOMIC DNA]</scope>
</reference>
<accession>A0A4Y2VRF6</accession>
<proteinExistence type="predicted"/>
<keyword evidence="3" id="KW-1185">Reference proteome</keyword>
<evidence type="ECO:0000256" key="1">
    <source>
        <dbReference type="SAM" id="MobiDB-lite"/>
    </source>
</evidence>
<feature type="region of interest" description="Disordered" evidence="1">
    <location>
        <begin position="51"/>
        <end position="79"/>
    </location>
</feature>
<evidence type="ECO:0000313" key="3">
    <source>
        <dbReference type="Proteomes" id="UP000499080"/>
    </source>
</evidence>
<dbReference type="AlphaFoldDB" id="A0A4Y2VRF6"/>
<evidence type="ECO:0000313" key="2">
    <source>
        <dbReference type="EMBL" id="GBO27231.1"/>
    </source>
</evidence>
<protein>
    <submittedName>
        <fullName evidence="2">Uncharacterized protein</fullName>
    </submittedName>
</protein>
<sequence length="79" mass="8727">MPTPLNMSASTSDTFEKACVFHSCRRQYFASIGAYSTHPSPTYPNGCKSWEQNGEEENHHNTTTNIAAAANKPSISKEF</sequence>
<feature type="compositionally biased region" description="Low complexity" evidence="1">
    <location>
        <begin position="61"/>
        <end position="71"/>
    </location>
</feature>
<dbReference type="Proteomes" id="UP000499080">
    <property type="component" value="Unassembled WGS sequence"/>
</dbReference>
<dbReference type="EMBL" id="BGPR01050215">
    <property type="protein sequence ID" value="GBO27231.1"/>
    <property type="molecule type" value="Genomic_DNA"/>
</dbReference>
<gene>
    <name evidence="2" type="ORF">AVEN_49552_1</name>
</gene>